<dbReference type="GO" id="GO:0003700">
    <property type="term" value="F:DNA-binding transcription factor activity"/>
    <property type="evidence" value="ECO:0007669"/>
    <property type="project" value="InterPro"/>
</dbReference>
<dbReference type="InterPro" id="IPR051011">
    <property type="entry name" value="Metal_resp_trans_reg"/>
</dbReference>
<evidence type="ECO:0000256" key="1">
    <source>
        <dbReference type="ARBA" id="ARBA00023015"/>
    </source>
</evidence>
<dbReference type="Pfam" id="PF12840">
    <property type="entry name" value="HTH_20"/>
    <property type="match status" value="1"/>
</dbReference>
<evidence type="ECO:0000313" key="6">
    <source>
        <dbReference type="Proteomes" id="UP000680865"/>
    </source>
</evidence>
<gene>
    <name evidence="5" type="ORF">Aco04nite_62660</name>
</gene>
<dbReference type="EMBL" id="BOQP01000035">
    <property type="protein sequence ID" value="GIM78867.1"/>
    <property type="molecule type" value="Genomic_DNA"/>
</dbReference>
<dbReference type="InterPro" id="IPR036388">
    <property type="entry name" value="WH-like_DNA-bd_sf"/>
</dbReference>
<keyword evidence="2" id="KW-0238">DNA-binding</keyword>
<dbReference type="InterPro" id="IPR036390">
    <property type="entry name" value="WH_DNA-bd_sf"/>
</dbReference>
<comment type="caution">
    <text evidence="5">The sequence shown here is derived from an EMBL/GenBank/DDBJ whole genome shotgun (WGS) entry which is preliminary data.</text>
</comment>
<keyword evidence="3" id="KW-0804">Transcription</keyword>
<dbReference type="RefSeq" id="WP_213000789.1">
    <property type="nucleotide sequence ID" value="NZ_BAAATW010000001.1"/>
</dbReference>
<evidence type="ECO:0000256" key="2">
    <source>
        <dbReference type="ARBA" id="ARBA00023125"/>
    </source>
</evidence>
<accession>A0A919VWZ4</accession>
<dbReference type="GO" id="GO:0003677">
    <property type="term" value="F:DNA binding"/>
    <property type="evidence" value="ECO:0007669"/>
    <property type="project" value="UniProtKB-KW"/>
</dbReference>
<evidence type="ECO:0000256" key="3">
    <source>
        <dbReference type="ARBA" id="ARBA00023163"/>
    </source>
</evidence>
<dbReference type="SMART" id="SM00418">
    <property type="entry name" value="HTH_ARSR"/>
    <property type="match status" value="1"/>
</dbReference>
<organism evidence="5 6">
    <name type="scientific">Winogradskya consettensis</name>
    <dbReference type="NCBI Taxonomy" id="113560"/>
    <lineage>
        <taxon>Bacteria</taxon>
        <taxon>Bacillati</taxon>
        <taxon>Actinomycetota</taxon>
        <taxon>Actinomycetes</taxon>
        <taxon>Micromonosporales</taxon>
        <taxon>Micromonosporaceae</taxon>
        <taxon>Winogradskya</taxon>
    </lineage>
</organism>
<proteinExistence type="predicted"/>
<evidence type="ECO:0000313" key="5">
    <source>
        <dbReference type="EMBL" id="GIM78867.1"/>
    </source>
</evidence>
<keyword evidence="6" id="KW-1185">Reference proteome</keyword>
<dbReference type="SUPFAM" id="SSF46785">
    <property type="entry name" value="Winged helix' DNA-binding domain"/>
    <property type="match status" value="1"/>
</dbReference>
<dbReference type="Gene3D" id="1.10.10.10">
    <property type="entry name" value="Winged helix-like DNA-binding domain superfamily/Winged helix DNA-binding domain"/>
    <property type="match status" value="1"/>
</dbReference>
<dbReference type="Proteomes" id="UP000680865">
    <property type="component" value="Unassembled WGS sequence"/>
</dbReference>
<protein>
    <submittedName>
        <fullName evidence="5">ArsR family transcriptional regulator</fullName>
    </submittedName>
</protein>
<reference evidence="5" key="1">
    <citation type="submission" date="2021-03" db="EMBL/GenBank/DDBJ databases">
        <title>Whole genome shotgun sequence of Actinoplanes consettensis NBRC 14913.</title>
        <authorList>
            <person name="Komaki H."/>
            <person name="Tamura T."/>
        </authorList>
    </citation>
    <scope>NUCLEOTIDE SEQUENCE</scope>
    <source>
        <strain evidence="5">NBRC 14913</strain>
    </source>
</reference>
<name>A0A919VWZ4_9ACTN</name>
<dbReference type="PANTHER" id="PTHR43132:SF6">
    <property type="entry name" value="HTH-TYPE TRANSCRIPTIONAL REPRESSOR CZRA"/>
    <property type="match status" value="1"/>
</dbReference>
<sequence length="315" mass="34060">MLIQVSPADLAGCRYAISPLFEVEGALFLLAGNAEAGVLASWVRRMKPKLAQLRREVPAIGALTSLFRRDDNADFLHPAPVSSRREIGEDLAVVRATPLERARAELELNLRGHRTPPEYARHILAADDVVDRLADALQAAWTTLIEPEWPRFRAVLERDIVQRAGRIAAYGWTEGLAGLHPRVSWSVENAIAIEHRDKGTYALTGNGLLLVPSVFANLAISTDPSRPVTIAYRARGIADPPGAGADLAPLIGAKRAAILRTLPATTSQLAVHLDLSLAGVSEHLKVLERAGLITRTRTGRSVLYATTPKGETLLG</sequence>
<keyword evidence="1" id="KW-0805">Transcription regulation</keyword>
<evidence type="ECO:0000259" key="4">
    <source>
        <dbReference type="SMART" id="SM00418"/>
    </source>
</evidence>
<feature type="domain" description="HTH arsR-type" evidence="4">
    <location>
        <begin position="245"/>
        <end position="315"/>
    </location>
</feature>
<dbReference type="AlphaFoldDB" id="A0A919VWZ4"/>
<dbReference type="CDD" id="cd00090">
    <property type="entry name" value="HTH_ARSR"/>
    <property type="match status" value="1"/>
</dbReference>
<dbReference type="PANTHER" id="PTHR43132">
    <property type="entry name" value="ARSENICAL RESISTANCE OPERON REPRESSOR ARSR-RELATED"/>
    <property type="match status" value="1"/>
</dbReference>
<dbReference type="InterPro" id="IPR001845">
    <property type="entry name" value="HTH_ArsR_DNA-bd_dom"/>
</dbReference>
<dbReference type="InterPro" id="IPR011991">
    <property type="entry name" value="ArsR-like_HTH"/>
</dbReference>